<dbReference type="PANTHER" id="PTHR36454">
    <property type="entry name" value="LMO2823 PROTEIN"/>
    <property type="match status" value="1"/>
</dbReference>
<dbReference type="PANTHER" id="PTHR36454:SF1">
    <property type="entry name" value="DUF1015 DOMAIN-CONTAINING PROTEIN"/>
    <property type="match status" value="1"/>
</dbReference>
<dbReference type="Pfam" id="PF06245">
    <property type="entry name" value="DUF1015"/>
    <property type="match status" value="1"/>
</dbReference>
<dbReference type="InterPro" id="IPR008323">
    <property type="entry name" value="UCP033563"/>
</dbReference>
<reference evidence="1" key="1">
    <citation type="submission" date="2020-10" db="EMBL/GenBank/DDBJ databases">
        <authorList>
            <person name="Gilroy R."/>
        </authorList>
    </citation>
    <scope>NUCLEOTIDE SEQUENCE</scope>
    <source>
        <strain evidence="1">CHK181-108</strain>
    </source>
</reference>
<reference evidence="1" key="2">
    <citation type="journal article" date="2021" name="PeerJ">
        <title>Extensive microbial diversity within the chicken gut microbiome revealed by metagenomics and culture.</title>
        <authorList>
            <person name="Gilroy R."/>
            <person name="Ravi A."/>
            <person name="Getino M."/>
            <person name="Pursley I."/>
            <person name="Horton D.L."/>
            <person name="Alikhan N.F."/>
            <person name="Baker D."/>
            <person name="Gharbi K."/>
            <person name="Hall N."/>
            <person name="Watson M."/>
            <person name="Adriaenssens E.M."/>
            <person name="Foster-Nyarko E."/>
            <person name="Jarju S."/>
            <person name="Secka A."/>
            <person name="Antonio M."/>
            <person name="Oren A."/>
            <person name="Chaudhuri R.R."/>
            <person name="La Ragione R."/>
            <person name="Hildebrand F."/>
            <person name="Pallen M.J."/>
        </authorList>
    </citation>
    <scope>NUCLEOTIDE SEQUENCE</scope>
    <source>
        <strain evidence="1">CHK181-108</strain>
    </source>
</reference>
<gene>
    <name evidence="1" type="ORF">IAA60_05330</name>
</gene>
<sequence>MIFKPADILLPHGAELEKWSVVACDQYTSQPEYWQKAEELAGSAPSALKIIFPEVYLGKGGDAERIDAINKTMAGYLEDGIFDEFKDALIYCERTQSNGKVRKGLIGCIDLEEYDFSKGSKSRVRATEGTILSRIPPRREIRKNAPLETPHIIMLADDPEKCVIEPLAQKKQSLKKLYDFELMLGGGHITGYLVSGDARDELVRAISSFENSEKRNGLVYAVGDGNHSLATAKTCWENIKPSLSGAELETHPARYALVELNNIHDGALEFEPIQRVVFGVEPQKLLEGLVKYYGASETDNGGQKINWTFKGREGAVYVKNAPSSLAVGTLQNYLDKYIEENGGEVDYIHGNGVVRELSMRGSTIGFMVDAMKKSELFPTVIADGALPRKTFSMGEAQDKRYYLECRKIK</sequence>
<dbReference type="EMBL" id="DVLU01000051">
    <property type="protein sequence ID" value="HIT85312.1"/>
    <property type="molecule type" value="Genomic_DNA"/>
</dbReference>
<dbReference type="AlphaFoldDB" id="A0A9D1H2B1"/>
<organism evidence="1 2">
    <name type="scientific">Candidatus Ornithomonoglobus intestinigallinarum</name>
    <dbReference type="NCBI Taxonomy" id="2840894"/>
    <lineage>
        <taxon>Bacteria</taxon>
        <taxon>Bacillati</taxon>
        <taxon>Bacillota</taxon>
        <taxon>Clostridia</taxon>
        <taxon>Candidatus Ornithomonoglobus</taxon>
    </lineage>
</organism>
<evidence type="ECO:0000313" key="2">
    <source>
        <dbReference type="Proteomes" id="UP000824165"/>
    </source>
</evidence>
<comment type="caution">
    <text evidence="1">The sequence shown here is derived from an EMBL/GenBank/DDBJ whole genome shotgun (WGS) entry which is preliminary data.</text>
</comment>
<dbReference type="Proteomes" id="UP000824165">
    <property type="component" value="Unassembled WGS sequence"/>
</dbReference>
<protein>
    <submittedName>
        <fullName evidence="1">DUF1015 domain-containing protein</fullName>
    </submittedName>
</protein>
<proteinExistence type="predicted"/>
<name>A0A9D1H2B1_9FIRM</name>
<accession>A0A9D1H2B1</accession>
<evidence type="ECO:0000313" key="1">
    <source>
        <dbReference type="EMBL" id="HIT85312.1"/>
    </source>
</evidence>